<sequence length="38" mass="4028">MRTILAEPGSTAENTAPMAAIGRVLQPVALTTDSLRHH</sequence>
<name>A0ABR6JND9_9XANT</name>
<reference evidence="1 2" key="1">
    <citation type="submission" date="2020-08" db="EMBL/GenBank/DDBJ databases">
        <title>Studying the diversity of plant-associated saprophytic bacteria and their role in host health and plant-pathogen interactions.</title>
        <authorList>
            <person name="Potnis N."/>
        </authorList>
    </citation>
    <scope>NUCLEOTIDE SEQUENCE [LARGE SCALE GENOMIC DNA]</scope>
    <source>
        <strain evidence="1 2">F16</strain>
    </source>
</reference>
<protein>
    <recommendedName>
        <fullName evidence="3">Transposase</fullName>
    </recommendedName>
</protein>
<keyword evidence="2" id="KW-1185">Reference proteome</keyword>
<gene>
    <name evidence="1" type="ORF">FHR60_003036</name>
</gene>
<dbReference type="EMBL" id="JACHNS010000005">
    <property type="protein sequence ID" value="MBB4594343.1"/>
    <property type="molecule type" value="Genomic_DNA"/>
</dbReference>
<organism evidence="1 2">
    <name type="scientific">Xanthomonas cannabis</name>
    <dbReference type="NCBI Taxonomy" id="1885674"/>
    <lineage>
        <taxon>Bacteria</taxon>
        <taxon>Pseudomonadati</taxon>
        <taxon>Pseudomonadota</taxon>
        <taxon>Gammaproteobacteria</taxon>
        <taxon>Lysobacterales</taxon>
        <taxon>Lysobacteraceae</taxon>
        <taxon>Xanthomonas</taxon>
    </lineage>
</organism>
<accession>A0ABR6JND9</accession>
<evidence type="ECO:0000313" key="1">
    <source>
        <dbReference type="EMBL" id="MBB4594343.1"/>
    </source>
</evidence>
<evidence type="ECO:0000313" key="2">
    <source>
        <dbReference type="Proteomes" id="UP000554726"/>
    </source>
</evidence>
<proteinExistence type="predicted"/>
<comment type="caution">
    <text evidence="1">The sequence shown here is derived from an EMBL/GenBank/DDBJ whole genome shotgun (WGS) entry which is preliminary data.</text>
</comment>
<dbReference type="Proteomes" id="UP000554726">
    <property type="component" value="Unassembled WGS sequence"/>
</dbReference>
<evidence type="ECO:0008006" key="3">
    <source>
        <dbReference type="Google" id="ProtNLM"/>
    </source>
</evidence>